<gene>
    <name evidence="1" type="ORF">OBRU01_16411</name>
</gene>
<protein>
    <submittedName>
        <fullName evidence="1">Cytoglobin-1</fullName>
    </submittedName>
</protein>
<dbReference type="GO" id="GO:0019825">
    <property type="term" value="F:oxygen binding"/>
    <property type="evidence" value="ECO:0007669"/>
    <property type="project" value="InterPro"/>
</dbReference>
<dbReference type="Gene3D" id="1.10.490.10">
    <property type="entry name" value="Globins"/>
    <property type="match status" value="1"/>
</dbReference>
<accession>A0A0L7L2N1</accession>
<dbReference type="AlphaFoldDB" id="A0A0L7L2N1"/>
<dbReference type="InterPro" id="IPR009050">
    <property type="entry name" value="Globin-like_sf"/>
</dbReference>
<dbReference type="GO" id="GO:0020037">
    <property type="term" value="F:heme binding"/>
    <property type="evidence" value="ECO:0007669"/>
    <property type="project" value="InterPro"/>
</dbReference>
<organism evidence="1 2">
    <name type="scientific">Operophtera brumata</name>
    <name type="common">Winter moth</name>
    <name type="synonym">Phalaena brumata</name>
    <dbReference type="NCBI Taxonomy" id="104452"/>
    <lineage>
        <taxon>Eukaryota</taxon>
        <taxon>Metazoa</taxon>
        <taxon>Ecdysozoa</taxon>
        <taxon>Arthropoda</taxon>
        <taxon>Hexapoda</taxon>
        <taxon>Insecta</taxon>
        <taxon>Pterygota</taxon>
        <taxon>Neoptera</taxon>
        <taxon>Endopterygota</taxon>
        <taxon>Lepidoptera</taxon>
        <taxon>Glossata</taxon>
        <taxon>Ditrysia</taxon>
        <taxon>Geometroidea</taxon>
        <taxon>Geometridae</taxon>
        <taxon>Larentiinae</taxon>
        <taxon>Operophtera</taxon>
    </lineage>
</organism>
<evidence type="ECO:0000313" key="1">
    <source>
        <dbReference type="EMBL" id="KOB69712.1"/>
    </source>
</evidence>
<keyword evidence="2" id="KW-1185">Reference proteome</keyword>
<sequence length="141" mass="16209">MGCKLTKLAASELNHDDINRPPPPSDPRSPLTTKQQYCMLASWKGIFREIEKTGIVLFIKLFEENEDLLHLFDNFVELHKIWHRYPTGVKIEQPFLQAAKSTLGDRYTPNIENIYKMTIKFILENLVKGYEDAGKVNGGQT</sequence>
<comment type="caution">
    <text evidence="1">The sequence shown here is derived from an EMBL/GenBank/DDBJ whole genome shotgun (WGS) entry which is preliminary data.</text>
</comment>
<reference evidence="1 2" key="1">
    <citation type="journal article" date="2015" name="Genome Biol. Evol.">
        <title>The genome of winter moth (Operophtera brumata) provides a genomic perspective on sexual dimorphism and phenology.</title>
        <authorList>
            <person name="Derks M.F."/>
            <person name="Smit S."/>
            <person name="Salis L."/>
            <person name="Schijlen E."/>
            <person name="Bossers A."/>
            <person name="Mateman C."/>
            <person name="Pijl A.S."/>
            <person name="de Ridder D."/>
            <person name="Groenen M.A."/>
            <person name="Visser M.E."/>
            <person name="Megens H.J."/>
        </authorList>
    </citation>
    <scope>NUCLEOTIDE SEQUENCE [LARGE SCALE GENOMIC DNA]</scope>
    <source>
        <strain evidence="1">WM2013NL</strain>
        <tissue evidence="1">Head and thorax</tissue>
    </source>
</reference>
<proteinExistence type="predicted"/>
<name>A0A0L7L2N1_OPEBR</name>
<dbReference type="InterPro" id="IPR012292">
    <property type="entry name" value="Globin/Proto"/>
</dbReference>
<evidence type="ECO:0000313" key="2">
    <source>
        <dbReference type="Proteomes" id="UP000037510"/>
    </source>
</evidence>
<dbReference type="Proteomes" id="UP000037510">
    <property type="component" value="Unassembled WGS sequence"/>
</dbReference>
<dbReference type="EMBL" id="JTDY01003332">
    <property type="protein sequence ID" value="KOB69712.1"/>
    <property type="molecule type" value="Genomic_DNA"/>
</dbReference>
<dbReference type="SUPFAM" id="SSF46458">
    <property type="entry name" value="Globin-like"/>
    <property type="match status" value="1"/>
</dbReference>
<dbReference type="STRING" id="104452.A0A0L7L2N1"/>